<evidence type="ECO:0000256" key="1">
    <source>
        <dbReference type="SAM" id="MobiDB-lite"/>
    </source>
</evidence>
<evidence type="ECO:0000313" key="4">
    <source>
        <dbReference type="Proteomes" id="UP000295163"/>
    </source>
</evidence>
<feature type="compositionally biased region" description="Polar residues" evidence="1">
    <location>
        <begin position="7"/>
        <end position="16"/>
    </location>
</feature>
<dbReference type="RefSeq" id="WP_133411606.1">
    <property type="nucleotide sequence ID" value="NZ_SMZT01000011.1"/>
</dbReference>
<dbReference type="EMBL" id="SMZT01000011">
    <property type="protein sequence ID" value="TDL38176.1"/>
    <property type="molecule type" value="Genomic_DNA"/>
</dbReference>
<name>A0A4R5Y3J3_KOCRO</name>
<dbReference type="Pfam" id="PF11160">
    <property type="entry name" value="Hva1_TUDOR"/>
    <property type="match status" value="1"/>
</dbReference>
<dbReference type="GeneID" id="64349167"/>
<dbReference type="AlphaFoldDB" id="A0A4R5Y3J3"/>
<feature type="domain" description="Hypervirulence associated protein TUDOR" evidence="2">
    <location>
        <begin position="6"/>
        <end position="64"/>
    </location>
</feature>
<dbReference type="Proteomes" id="UP000295163">
    <property type="component" value="Unassembled WGS sequence"/>
</dbReference>
<gene>
    <name evidence="3" type="ORF">E2R59_17240</name>
</gene>
<comment type="caution">
    <text evidence="3">The sequence shown here is derived from an EMBL/GenBank/DDBJ whole genome shotgun (WGS) entry which is preliminary data.</text>
</comment>
<evidence type="ECO:0000313" key="3">
    <source>
        <dbReference type="EMBL" id="TDL38176.1"/>
    </source>
</evidence>
<dbReference type="InterPro" id="IPR021331">
    <property type="entry name" value="Hva1_TUDOR"/>
</dbReference>
<sequence length="67" mass="7370">MGLSKGTRVTWNTPQGRTEGKVVEKKTEDFELDGRTYRASTDDPHYIVESDSSGARATHKADALTEA</sequence>
<feature type="region of interest" description="Disordered" evidence="1">
    <location>
        <begin position="41"/>
        <end position="67"/>
    </location>
</feature>
<dbReference type="Gene3D" id="2.30.30.1060">
    <property type="match status" value="1"/>
</dbReference>
<feature type="region of interest" description="Disordered" evidence="1">
    <location>
        <begin position="1"/>
        <end position="21"/>
    </location>
</feature>
<organism evidence="3 4">
    <name type="scientific">Kocuria rosea</name>
    <name type="common">Deinococcus erythromyxa</name>
    <name type="synonym">Micrococcus rubens</name>
    <dbReference type="NCBI Taxonomy" id="1275"/>
    <lineage>
        <taxon>Bacteria</taxon>
        <taxon>Bacillati</taxon>
        <taxon>Actinomycetota</taxon>
        <taxon>Actinomycetes</taxon>
        <taxon>Micrococcales</taxon>
        <taxon>Micrococcaceae</taxon>
        <taxon>Kocuria</taxon>
    </lineage>
</organism>
<proteinExistence type="predicted"/>
<accession>A0A4R5Y3J3</accession>
<reference evidence="3 4" key="1">
    <citation type="submission" date="2019-03" db="EMBL/GenBank/DDBJ databases">
        <title>Genome Sequencing and Assembly of Various Microbes Isolated from Partially Reclaimed Soil and Acid Mine Drainage (AMD) Site.</title>
        <authorList>
            <person name="Steinbock B."/>
            <person name="Bechtold R."/>
            <person name="Sevigny J.L."/>
            <person name="Thomas D."/>
            <person name="Cuthill L.R."/>
            <person name="Aveiro Johannsen E.J."/>
            <person name="Thomas K."/>
            <person name="Ghosh A."/>
        </authorList>
    </citation>
    <scope>NUCLEOTIDE SEQUENCE [LARGE SCALE GENOMIC DNA]</scope>
    <source>
        <strain evidence="3 4">S-A3</strain>
    </source>
</reference>
<protein>
    <submittedName>
        <fullName evidence="3">DUF2945 domain-containing protein</fullName>
    </submittedName>
</protein>
<evidence type="ECO:0000259" key="2">
    <source>
        <dbReference type="Pfam" id="PF11160"/>
    </source>
</evidence>